<evidence type="ECO:0000256" key="5">
    <source>
        <dbReference type="ARBA" id="ARBA00005204"/>
    </source>
</evidence>
<evidence type="ECO:0000256" key="4">
    <source>
        <dbReference type="ARBA" id="ARBA00005169"/>
    </source>
</evidence>
<comment type="catalytic activity">
    <reaction evidence="1 15">
        <text>1-(5-phospho-beta-D-ribosyl)-5'-AMP + H2O = 1-(5-phospho-beta-D-ribosyl)-5-[(5-phospho-beta-D-ribosylamino)methylideneamino]imidazole-4-carboxamide</text>
        <dbReference type="Rhea" id="RHEA:20049"/>
        <dbReference type="ChEBI" id="CHEBI:15377"/>
        <dbReference type="ChEBI" id="CHEBI:58435"/>
        <dbReference type="ChEBI" id="CHEBI:59457"/>
        <dbReference type="EC" id="3.5.4.19"/>
    </reaction>
</comment>
<dbReference type="GO" id="GO:0000105">
    <property type="term" value="P:L-histidine biosynthetic process"/>
    <property type="evidence" value="ECO:0007669"/>
    <property type="project" value="UniProtKB-UniRule"/>
</dbReference>
<evidence type="ECO:0000313" key="18">
    <source>
        <dbReference type="Proteomes" id="UP000263232"/>
    </source>
</evidence>
<dbReference type="NCBIfam" id="TIGR03188">
    <property type="entry name" value="histidine_hisI"/>
    <property type="match status" value="1"/>
</dbReference>
<dbReference type="PANTHER" id="PTHR42945">
    <property type="entry name" value="HISTIDINE BIOSYNTHESIS BIFUNCTIONAL PROTEIN"/>
    <property type="match status" value="1"/>
</dbReference>
<dbReference type="KEGG" id="abae:CL176_07135"/>
<dbReference type="FunFam" id="3.10.20.810:FF:000001">
    <property type="entry name" value="Histidine biosynthesis bifunctional protein HisIE"/>
    <property type="match status" value="1"/>
</dbReference>
<name>A0A347WL28_9LACT</name>
<evidence type="ECO:0000256" key="13">
    <source>
        <dbReference type="ARBA" id="ARBA00023102"/>
    </source>
</evidence>
<dbReference type="OrthoDB" id="9795769at2"/>
<comment type="similarity">
    <text evidence="7 15">In the N-terminal section; belongs to the PRA-CH family.</text>
</comment>
<dbReference type="InterPro" id="IPR002496">
    <property type="entry name" value="PRib_AMP_CycHydrolase_dom"/>
</dbReference>
<evidence type="ECO:0000256" key="12">
    <source>
        <dbReference type="ARBA" id="ARBA00022840"/>
    </source>
</evidence>
<sequence>MTEQIDFAKNDGLVPAILQDVRTGQVLMLGYMNEEAYQRTREEKVAWFYSRSKGRLWMKGEESGNIQRVKEIRLDCDQDTLLVLVDPAGPTCHLGTQSCFGDRTFNLEMLEQTVAKKVRNPQPGSYTNYLVSEGLDKILKKVGEEAAEVIIAAKNQDREELIAETSDFLYHLLVLLNQQDVSLADVKAQLAERHGEKQVYSVRSEIEEW</sequence>
<comment type="similarity">
    <text evidence="6 15">In the C-terminal section; belongs to the PRA-PH family.</text>
</comment>
<evidence type="ECO:0000256" key="1">
    <source>
        <dbReference type="ARBA" id="ARBA00000024"/>
    </source>
</evidence>
<comment type="catalytic activity">
    <reaction evidence="2 15">
        <text>1-(5-phospho-beta-D-ribosyl)-ATP + H2O = 1-(5-phospho-beta-D-ribosyl)-5'-AMP + diphosphate + H(+)</text>
        <dbReference type="Rhea" id="RHEA:22828"/>
        <dbReference type="ChEBI" id="CHEBI:15377"/>
        <dbReference type="ChEBI" id="CHEBI:15378"/>
        <dbReference type="ChEBI" id="CHEBI:33019"/>
        <dbReference type="ChEBI" id="CHEBI:59457"/>
        <dbReference type="ChEBI" id="CHEBI:73183"/>
        <dbReference type="EC" id="3.6.1.31"/>
    </reaction>
</comment>
<evidence type="ECO:0000259" key="16">
    <source>
        <dbReference type="Pfam" id="PF01502"/>
    </source>
</evidence>
<reference evidence="17 18" key="1">
    <citation type="submission" date="2017-09" db="EMBL/GenBank/DDBJ databases">
        <title>Complete genome sequence of Oxytococcus suis strain ZY16052.</title>
        <authorList>
            <person name="Li F."/>
        </authorList>
    </citation>
    <scope>NUCLEOTIDE SEQUENCE [LARGE SCALE GENOMIC DNA]</scope>
    <source>
        <strain evidence="17 18">ZY16052</strain>
    </source>
</reference>
<dbReference type="HAMAP" id="MF_01020">
    <property type="entry name" value="HisE"/>
    <property type="match status" value="1"/>
</dbReference>
<gene>
    <name evidence="15" type="primary">hisI</name>
    <name evidence="15" type="synonym">hisIE</name>
    <name evidence="17" type="ORF">CL176_07135</name>
</gene>
<dbReference type="PANTHER" id="PTHR42945:SF9">
    <property type="entry name" value="HISTIDINE BIOSYNTHESIS BIFUNCTIONAL PROTEIN HISIE"/>
    <property type="match status" value="1"/>
</dbReference>
<dbReference type="RefSeq" id="WP_118990685.1">
    <property type="nucleotide sequence ID" value="NZ_CP023434.1"/>
</dbReference>
<evidence type="ECO:0000256" key="3">
    <source>
        <dbReference type="ARBA" id="ARBA00004496"/>
    </source>
</evidence>
<evidence type="ECO:0000256" key="10">
    <source>
        <dbReference type="ARBA" id="ARBA00022741"/>
    </source>
</evidence>
<dbReference type="HAMAP" id="MF_01021">
    <property type="entry name" value="HisI"/>
    <property type="match status" value="1"/>
</dbReference>
<evidence type="ECO:0000256" key="15">
    <source>
        <dbReference type="HAMAP-Rule" id="MF_01019"/>
    </source>
</evidence>
<evidence type="ECO:0000256" key="2">
    <source>
        <dbReference type="ARBA" id="ARBA00001460"/>
    </source>
</evidence>
<dbReference type="EC" id="3.6.1.31" evidence="15"/>
<evidence type="ECO:0000256" key="8">
    <source>
        <dbReference type="ARBA" id="ARBA00022490"/>
    </source>
</evidence>
<proteinExistence type="inferred from homology"/>
<dbReference type="UniPathway" id="UPA00031">
    <property type="reaction ID" value="UER00007"/>
</dbReference>
<dbReference type="EMBL" id="CP023434">
    <property type="protein sequence ID" value="AXY25785.1"/>
    <property type="molecule type" value="Genomic_DNA"/>
</dbReference>
<feature type="region of interest" description="Phosphoribosyl-ATP pyrophosphohydrolase" evidence="15">
    <location>
        <begin position="107"/>
        <end position="209"/>
    </location>
</feature>
<dbReference type="NCBIfam" id="NF000768">
    <property type="entry name" value="PRK00051.1"/>
    <property type="match status" value="1"/>
</dbReference>
<evidence type="ECO:0000256" key="6">
    <source>
        <dbReference type="ARBA" id="ARBA00007731"/>
    </source>
</evidence>
<dbReference type="GO" id="GO:0005524">
    <property type="term" value="F:ATP binding"/>
    <property type="evidence" value="ECO:0007669"/>
    <property type="project" value="UniProtKB-KW"/>
</dbReference>
<dbReference type="GO" id="GO:0005737">
    <property type="term" value="C:cytoplasm"/>
    <property type="evidence" value="ECO:0007669"/>
    <property type="project" value="UniProtKB-SubCell"/>
</dbReference>
<comment type="subcellular location">
    <subcellularLocation>
        <location evidence="3 15">Cytoplasm</location>
    </subcellularLocation>
</comment>
<dbReference type="Proteomes" id="UP000263232">
    <property type="component" value="Chromosome"/>
</dbReference>
<keyword evidence="18" id="KW-1185">Reference proteome</keyword>
<feature type="region of interest" description="Phosphoribosyl-AMP cyclohydrolase" evidence="15">
    <location>
        <begin position="1"/>
        <end position="106"/>
    </location>
</feature>
<evidence type="ECO:0000256" key="7">
    <source>
        <dbReference type="ARBA" id="ARBA00008299"/>
    </source>
</evidence>
<comment type="pathway">
    <text evidence="5 15">Amino-acid biosynthesis; L-histidine biosynthesis; L-histidine from 5-phospho-alpha-D-ribose 1-diphosphate: step 2/9.</text>
</comment>
<comment type="pathway">
    <text evidence="4 15">Amino-acid biosynthesis; L-histidine biosynthesis; L-histidine from 5-phospho-alpha-D-ribose 1-diphosphate: step 3/9.</text>
</comment>
<evidence type="ECO:0000256" key="9">
    <source>
        <dbReference type="ARBA" id="ARBA00022605"/>
    </source>
</evidence>
<feature type="domain" description="Phosphoribosyl-AMP cyclohydrolase" evidence="16">
    <location>
        <begin position="28"/>
        <end position="100"/>
    </location>
</feature>
<dbReference type="HAMAP" id="MF_01019">
    <property type="entry name" value="HisIE"/>
    <property type="match status" value="1"/>
</dbReference>
<dbReference type="InterPro" id="IPR038019">
    <property type="entry name" value="PRib_AMP_CycHydrolase_sf"/>
</dbReference>
<keyword evidence="13 15" id="KW-0368">Histidine biosynthesis</keyword>
<keyword evidence="9 15" id="KW-0028">Amino-acid biosynthesis</keyword>
<dbReference type="EC" id="3.5.4.19" evidence="15"/>
<dbReference type="InterPro" id="IPR021130">
    <property type="entry name" value="PRib-ATP_PPHydrolase-like"/>
</dbReference>
<dbReference type="Pfam" id="PF01502">
    <property type="entry name" value="PRA-CH"/>
    <property type="match status" value="1"/>
</dbReference>
<keyword evidence="8 15" id="KW-0963">Cytoplasm</keyword>
<evidence type="ECO:0000256" key="14">
    <source>
        <dbReference type="ARBA" id="ARBA00023268"/>
    </source>
</evidence>
<dbReference type="CDD" id="cd11534">
    <property type="entry name" value="NTP-PPase_HisIE_like"/>
    <property type="match status" value="1"/>
</dbReference>
<dbReference type="SUPFAM" id="SSF141734">
    <property type="entry name" value="HisI-like"/>
    <property type="match status" value="1"/>
</dbReference>
<keyword evidence="10 15" id="KW-0547">Nucleotide-binding</keyword>
<dbReference type="Gene3D" id="3.10.20.810">
    <property type="entry name" value="Phosphoribosyl-AMP cyclohydrolase"/>
    <property type="match status" value="1"/>
</dbReference>
<dbReference type="InterPro" id="IPR026660">
    <property type="entry name" value="PRA-CH"/>
</dbReference>
<dbReference type="AlphaFoldDB" id="A0A347WL28"/>
<evidence type="ECO:0000256" key="11">
    <source>
        <dbReference type="ARBA" id="ARBA00022801"/>
    </source>
</evidence>
<dbReference type="GO" id="GO:0004635">
    <property type="term" value="F:phosphoribosyl-AMP cyclohydrolase activity"/>
    <property type="evidence" value="ECO:0007669"/>
    <property type="project" value="UniProtKB-UniRule"/>
</dbReference>
<keyword evidence="12 15" id="KW-0067">ATP-binding</keyword>
<keyword evidence="11 15" id="KW-0378">Hydrolase</keyword>
<dbReference type="GO" id="GO:0004636">
    <property type="term" value="F:phosphoribosyl-ATP diphosphatase activity"/>
    <property type="evidence" value="ECO:0007669"/>
    <property type="project" value="UniProtKB-UniRule"/>
</dbReference>
<accession>A0A347WL28</accession>
<dbReference type="InterPro" id="IPR008179">
    <property type="entry name" value="HisE"/>
</dbReference>
<organism evidence="17 18">
    <name type="scientific">Suicoccus acidiformans</name>
    <dbReference type="NCBI Taxonomy" id="2036206"/>
    <lineage>
        <taxon>Bacteria</taxon>
        <taxon>Bacillati</taxon>
        <taxon>Bacillota</taxon>
        <taxon>Bacilli</taxon>
        <taxon>Lactobacillales</taxon>
        <taxon>Aerococcaceae</taxon>
        <taxon>Suicoccus</taxon>
    </lineage>
</organism>
<evidence type="ECO:0000313" key="17">
    <source>
        <dbReference type="EMBL" id="AXY25785.1"/>
    </source>
</evidence>
<dbReference type="InterPro" id="IPR023019">
    <property type="entry name" value="His_synth_HisIE"/>
</dbReference>
<keyword evidence="14 15" id="KW-0511">Multifunctional enzyme</keyword>
<dbReference type="Pfam" id="PF01503">
    <property type="entry name" value="PRA-PH"/>
    <property type="match status" value="1"/>
</dbReference>
<dbReference type="NCBIfam" id="NF002747">
    <property type="entry name" value="PRK02759.1"/>
    <property type="match status" value="1"/>
</dbReference>
<dbReference type="Gene3D" id="1.10.287.1080">
    <property type="entry name" value="MazG-like"/>
    <property type="match status" value="1"/>
</dbReference>
<protein>
    <recommendedName>
        <fullName evidence="15">Histidine biosynthesis bifunctional protein HisIE</fullName>
    </recommendedName>
    <domain>
        <recommendedName>
            <fullName evidence="15">Phosphoribosyl-AMP cyclohydrolase</fullName>
            <shortName evidence="15">PRA-CH</shortName>
            <ecNumber evidence="15">3.5.4.19</ecNumber>
        </recommendedName>
    </domain>
    <domain>
        <recommendedName>
            <fullName evidence="15">Phosphoribosyl-ATP pyrophosphatase</fullName>
            <shortName evidence="15">PRA-PH</shortName>
            <ecNumber evidence="15">3.6.1.31</ecNumber>
        </recommendedName>
    </domain>
</protein>
<dbReference type="SUPFAM" id="SSF101386">
    <property type="entry name" value="all-alpha NTP pyrophosphatases"/>
    <property type="match status" value="1"/>
</dbReference>